<dbReference type="InterPro" id="IPR018371">
    <property type="entry name" value="Chitin-binding_1_CS"/>
</dbReference>
<reference evidence="7 8" key="1">
    <citation type="submission" date="2016-07" db="EMBL/GenBank/DDBJ databases">
        <title>Pervasive Adenine N6-methylation of Active Genes in Fungi.</title>
        <authorList>
            <consortium name="DOE Joint Genome Institute"/>
            <person name="Mondo S.J."/>
            <person name="Dannebaum R.O."/>
            <person name="Kuo R.C."/>
            <person name="Labutti K."/>
            <person name="Haridas S."/>
            <person name="Kuo A."/>
            <person name="Salamov A."/>
            <person name="Ahrendt S.R."/>
            <person name="Lipzen A."/>
            <person name="Sullivan W."/>
            <person name="Andreopoulos W.B."/>
            <person name="Clum A."/>
            <person name="Lindquist E."/>
            <person name="Daum C."/>
            <person name="Ramamoorthy G.K."/>
            <person name="Gryganskyi A."/>
            <person name="Culley D."/>
            <person name="Magnuson J.K."/>
            <person name="James T.Y."/>
            <person name="O'Malley M.A."/>
            <person name="Stajich J.E."/>
            <person name="Spatafora J.W."/>
            <person name="Visel A."/>
            <person name="Grigoriev I.V."/>
        </authorList>
    </citation>
    <scope>NUCLEOTIDE SEQUENCE [LARGE SCALE GENOMIC DNA]</scope>
    <source>
        <strain evidence="7 8">CBS 115471</strain>
    </source>
</reference>
<accession>A0A1Y1YPY2</accession>
<dbReference type="PROSITE" id="PS00026">
    <property type="entry name" value="CHIT_BIND_I_1"/>
    <property type="match status" value="1"/>
</dbReference>
<dbReference type="Gene3D" id="3.30.60.10">
    <property type="entry name" value="Endochitinase-like"/>
    <property type="match status" value="1"/>
</dbReference>
<evidence type="ECO:0000256" key="4">
    <source>
        <dbReference type="PROSITE-ProRule" id="PRU00261"/>
    </source>
</evidence>
<dbReference type="EC" id="3.2.1.14" evidence="2"/>
<dbReference type="InterPro" id="IPR029070">
    <property type="entry name" value="Chitinase_insertion_sf"/>
</dbReference>
<dbReference type="InterPro" id="IPR011583">
    <property type="entry name" value="Chitinase_II/V-like_cat"/>
</dbReference>
<evidence type="ECO:0000259" key="5">
    <source>
        <dbReference type="PROSITE" id="PS50941"/>
    </source>
</evidence>
<evidence type="ECO:0000256" key="2">
    <source>
        <dbReference type="ARBA" id="ARBA00012729"/>
    </source>
</evidence>
<organism evidence="7 8">
    <name type="scientific">Clohesyomyces aquaticus</name>
    <dbReference type="NCBI Taxonomy" id="1231657"/>
    <lineage>
        <taxon>Eukaryota</taxon>
        <taxon>Fungi</taxon>
        <taxon>Dikarya</taxon>
        <taxon>Ascomycota</taxon>
        <taxon>Pezizomycotina</taxon>
        <taxon>Dothideomycetes</taxon>
        <taxon>Pleosporomycetidae</taxon>
        <taxon>Pleosporales</taxon>
        <taxon>Lindgomycetaceae</taxon>
        <taxon>Clohesyomyces</taxon>
    </lineage>
</organism>
<keyword evidence="4" id="KW-1015">Disulfide bond</keyword>
<evidence type="ECO:0000256" key="3">
    <source>
        <dbReference type="ARBA" id="ARBA00022669"/>
    </source>
</evidence>
<evidence type="ECO:0000259" key="6">
    <source>
        <dbReference type="PROSITE" id="PS51910"/>
    </source>
</evidence>
<proteinExistence type="inferred from homology"/>
<dbReference type="Gene3D" id="3.10.50.10">
    <property type="match status" value="1"/>
</dbReference>
<dbReference type="GO" id="GO:0008061">
    <property type="term" value="F:chitin binding"/>
    <property type="evidence" value="ECO:0007669"/>
    <property type="project" value="UniProtKB-UniRule"/>
</dbReference>
<dbReference type="PROSITE" id="PS51910">
    <property type="entry name" value="GH18_2"/>
    <property type="match status" value="1"/>
</dbReference>
<dbReference type="PANTHER" id="PTHR11177:SF333">
    <property type="entry name" value="CHITINASE"/>
    <property type="match status" value="1"/>
</dbReference>
<dbReference type="InterPro" id="IPR001002">
    <property type="entry name" value="Chitin-bd_1"/>
</dbReference>
<dbReference type="STRING" id="1231657.A0A1Y1YPY2"/>
<dbReference type="InterPro" id="IPR017853">
    <property type="entry name" value="GH"/>
</dbReference>
<dbReference type="GO" id="GO:0005975">
    <property type="term" value="P:carbohydrate metabolic process"/>
    <property type="evidence" value="ECO:0007669"/>
    <property type="project" value="InterPro"/>
</dbReference>
<name>A0A1Y1YPY2_9PLEO</name>
<protein>
    <recommendedName>
        <fullName evidence="2">chitinase</fullName>
        <ecNumber evidence="2">3.2.1.14</ecNumber>
    </recommendedName>
</protein>
<sequence>MCGQYSKDGKTRCGMNLCCSATGWCGTTSDYCSTGCQSNAGSCLIKSGKTCGTGSGSTNGRKIGYYLGSNVRNRLCNLIYPKDIVTTGYTHLNFAFASIDPNSFSVVPAEPEDVALYTDFTALASKGPQPWIAVGGFDFSDPDKATHGTWSKLCSSAANRAAFIQSLKVFMPKYGFKGVDLDWEYPVAPERGGNPEDTQNFVLLVQEMRAAFGSAFGISLTLAPDYWYLRYFDAKAMESSVDFFGFMAYDLHGPWDKTQLTITPVVRGQADIQEIANDTKPLWFDDLNPAKINFGLALYGRGYTLKDTSCRTLGCPFAGPSKPSICTNSEGVMGLVEIQDLIKRKSLTPKSLPDSMMKQITWDDQWIGYDDADTIKQKKAWADNQCFGGTMAWSVDYDSGVGSGLVPKNTTDGTCGKGHGNTVCGDWPQGSCCSA</sequence>
<dbReference type="SMART" id="SM00270">
    <property type="entry name" value="ChtBD1"/>
    <property type="match status" value="1"/>
</dbReference>
<dbReference type="InterPro" id="IPR001223">
    <property type="entry name" value="Glyco_hydro18_cat"/>
</dbReference>
<dbReference type="CDD" id="cd00035">
    <property type="entry name" value="ChtBD1"/>
    <property type="match status" value="1"/>
</dbReference>
<dbReference type="PANTHER" id="PTHR11177">
    <property type="entry name" value="CHITINASE"/>
    <property type="match status" value="1"/>
</dbReference>
<comment type="similarity">
    <text evidence="1">Belongs to the glycosyl hydrolase 18 family. Chitinase class V subfamily.</text>
</comment>
<dbReference type="AlphaFoldDB" id="A0A1Y1YPY2"/>
<dbReference type="SUPFAM" id="SSF54556">
    <property type="entry name" value="Chitinase insertion domain"/>
    <property type="match status" value="1"/>
</dbReference>
<comment type="caution">
    <text evidence="4">Lacks conserved residue(s) required for the propagation of feature annotation.</text>
</comment>
<dbReference type="InterPro" id="IPR036861">
    <property type="entry name" value="Endochitinase-like_sf"/>
</dbReference>
<comment type="caution">
    <text evidence="7">The sequence shown here is derived from an EMBL/GenBank/DDBJ whole genome shotgun (WGS) entry which is preliminary data.</text>
</comment>
<dbReference type="OrthoDB" id="73875at2759"/>
<gene>
    <name evidence="7" type="ORF">BCR34DRAFT_495080</name>
</gene>
<dbReference type="Pfam" id="PF00704">
    <property type="entry name" value="Glyco_hydro_18"/>
    <property type="match status" value="1"/>
</dbReference>
<keyword evidence="8" id="KW-1185">Reference proteome</keyword>
<dbReference type="SUPFAM" id="SSF51445">
    <property type="entry name" value="(Trans)glycosidases"/>
    <property type="match status" value="1"/>
</dbReference>
<evidence type="ECO:0000313" key="8">
    <source>
        <dbReference type="Proteomes" id="UP000193144"/>
    </source>
</evidence>
<dbReference type="SUPFAM" id="SSF57016">
    <property type="entry name" value="Plant lectins/antimicrobial peptides"/>
    <property type="match status" value="1"/>
</dbReference>
<feature type="domain" description="Chitin-binding type-1" evidence="5">
    <location>
        <begin position="1"/>
        <end position="45"/>
    </location>
</feature>
<dbReference type="InterPro" id="IPR050314">
    <property type="entry name" value="Glycosyl_Hydrlase_18"/>
</dbReference>
<evidence type="ECO:0000256" key="1">
    <source>
        <dbReference type="ARBA" id="ARBA00008682"/>
    </source>
</evidence>
<evidence type="ECO:0000313" key="7">
    <source>
        <dbReference type="EMBL" id="ORX99883.1"/>
    </source>
</evidence>
<keyword evidence="7" id="KW-0378">Hydrolase</keyword>
<dbReference type="SMART" id="SM00636">
    <property type="entry name" value="Glyco_18"/>
    <property type="match status" value="1"/>
</dbReference>
<feature type="disulfide bond" evidence="4">
    <location>
        <begin position="18"/>
        <end position="32"/>
    </location>
</feature>
<dbReference type="Gene3D" id="3.20.20.80">
    <property type="entry name" value="Glycosidases"/>
    <property type="match status" value="1"/>
</dbReference>
<dbReference type="PROSITE" id="PS50941">
    <property type="entry name" value="CHIT_BIND_I_2"/>
    <property type="match status" value="1"/>
</dbReference>
<dbReference type="GO" id="GO:0008843">
    <property type="term" value="F:endochitinase activity"/>
    <property type="evidence" value="ECO:0007669"/>
    <property type="project" value="UniProtKB-EC"/>
</dbReference>
<dbReference type="Pfam" id="PF00187">
    <property type="entry name" value="Chitin_bind_1"/>
    <property type="match status" value="1"/>
</dbReference>
<feature type="domain" description="GH18" evidence="6">
    <location>
        <begin position="60"/>
        <end position="408"/>
    </location>
</feature>
<dbReference type="EMBL" id="MCFA01000191">
    <property type="protein sequence ID" value="ORX99883.1"/>
    <property type="molecule type" value="Genomic_DNA"/>
</dbReference>
<keyword evidence="3 4" id="KW-0147">Chitin-binding</keyword>
<feature type="disulfide bond" evidence="4">
    <location>
        <begin position="13"/>
        <end position="25"/>
    </location>
</feature>
<dbReference type="Proteomes" id="UP000193144">
    <property type="component" value="Unassembled WGS sequence"/>
</dbReference>